<evidence type="ECO:0000256" key="2">
    <source>
        <dbReference type="ARBA" id="ARBA00012438"/>
    </source>
</evidence>
<dbReference type="InterPro" id="IPR036890">
    <property type="entry name" value="HATPase_C_sf"/>
</dbReference>
<dbReference type="SUPFAM" id="SSF47384">
    <property type="entry name" value="Homodimeric domain of signal transducing histidine kinase"/>
    <property type="match status" value="1"/>
</dbReference>
<dbReference type="PRINTS" id="PR00344">
    <property type="entry name" value="BCTRLSENSOR"/>
</dbReference>
<dbReference type="EMBL" id="CP117451">
    <property type="protein sequence ID" value="WLH00334.1"/>
    <property type="molecule type" value="Genomic_DNA"/>
</dbReference>
<dbReference type="InterPro" id="IPR003594">
    <property type="entry name" value="HATPase_dom"/>
</dbReference>
<dbReference type="CDD" id="cd00082">
    <property type="entry name" value="HisKA"/>
    <property type="match status" value="1"/>
</dbReference>
<comment type="catalytic activity">
    <reaction evidence="1">
        <text>ATP + protein L-histidine = ADP + protein N-phospho-L-histidine.</text>
        <dbReference type="EC" id="2.7.13.3"/>
    </reaction>
</comment>
<keyword evidence="5" id="KW-0808">Transferase</keyword>
<proteinExistence type="predicted"/>
<feature type="domain" description="Histidine kinase" evidence="4">
    <location>
        <begin position="126"/>
        <end position="342"/>
    </location>
</feature>
<dbReference type="InterPro" id="IPR003661">
    <property type="entry name" value="HisK_dim/P_dom"/>
</dbReference>
<dbReference type="Proteomes" id="UP001224838">
    <property type="component" value="Chromosome"/>
</dbReference>
<dbReference type="SMART" id="SM00388">
    <property type="entry name" value="HisKA"/>
    <property type="match status" value="1"/>
</dbReference>
<evidence type="ECO:0000256" key="1">
    <source>
        <dbReference type="ARBA" id="ARBA00000085"/>
    </source>
</evidence>
<dbReference type="EC" id="2.7.13.3" evidence="2"/>
<dbReference type="CDD" id="cd00075">
    <property type="entry name" value="HATPase"/>
    <property type="match status" value="1"/>
</dbReference>
<dbReference type="InterPro" id="IPR005467">
    <property type="entry name" value="His_kinase_dom"/>
</dbReference>
<sequence>MNETNGKNEQAKASAARELFLLGQKTVEARAVLAALHKELREANTQLADKQHIEQLIEANQQLVLAILSAQSEAEKPKSTQALEQQQLYQDMREANELLVIAALSAQHLKASAERALERQRSVLALVAHELRNPLNPISMIAGRLARAPSEELPRMQKLIEGQVRHMSRLVEDLLDVSRVKTGKFRLDCEIVDIVQIIHESIDNCRPIMLSGDLHFSAQLPGCALWVNGDPVRLAQIFGNLLGNAAKYTPASGTIRLWATVEVDRVEIGIRDSGIGISPKALPFIFEPFVQDVHAVGFNGVGLGIGLTVVRELVESHGGTVIGKSAGDGQGSEFVVRLPLVSQAT</sequence>
<dbReference type="Pfam" id="PF02518">
    <property type="entry name" value="HATPase_c"/>
    <property type="match status" value="1"/>
</dbReference>
<dbReference type="InterPro" id="IPR004358">
    <property type="entry name" value="Sig_transdc_His_kin-like_C"/>
</dbReference>
<dbReference type="SMART" id="SM00387">
    <property type="entry name" value="HATPase_c"/>
    <property type="match status" value="1"/>
</dbReference>
<name>A0ABY9FA14_9PSED</name>
<evidence type="ECO:0000313" key="5">
    <source>
        <dbReference type="EMBL" id="WLH00334.1"/>
    </source>
</evidence>
<keyword evidence="3" id="KW-0597">Phosphoprotein</keyword>
<dbReference type="PROSITE" id="PS50109">
    <property type="entry name" value="HIS_KIN"/>
    <property type="match status" value="1"/>
</dbReference>
<dbReference type="PANTHER" id="PTHR43547:SF2">
    <property type="entry name" value="HYBRID SIGNAL TRANSDUCTION HISTIDINE KINASE C"/>
    <property type="match status" value="1"/>
</dbReference>
<evidence type="ECO:0000256" key="3">
    <source>
        <dbReference type="ARBA" id="ARBA00022553"/>
    </source>
</evidence>
<organism evidence="5 6">
    <name type="scientific">Pseudomonas beijingensis</name>
    <dbReference type="NCBI Taxonomy" id="2954101"/>
    <lineage>
        <taxon>Bacteria</taxon>
        <taxon>Pseudomonadati</taxon>
        <taxon>Pseudomonadota</taxon>
        <taxon>Gammaproteobacteria</taxon>
        <taxon>Pseudomonadales</taxon>
        <taxon>Pseudomonadaceae</taxon>
        <taxon>Pseudomonas</taxon>
    </lineage>
</organism>
<keyword evidence="5" id="KW-0418">Kinase</keyword>
<protein>
    <recommendedName>
        <fullName evidence="2">histidine kinase</fullName>
        <ecNumber evidence="2">2.7.13.3</ecNumber>
    </recommendedName>
</protein>
<evidence type="ECO:0000313" key="6">
    <source>
        <dbReference type="Proteomes" id="UP001224838"/>
    </source>
</evidence>
<reference evidence="5 6" key="1">
    <citation type="submission" date="2023-02" db="EMBL/GenBank/DDBJ databases">
        <title>Evolution of Hrp T3SS in non-pathogenic Pseudomonas fluorescens.</title>
        <authorList>
            <person name="Liao K."/>
            <person name="Wei H."/>
            <person name="Gu Y."/>
        </authorList>
    </citation>
    <scope>NUCLEOTIDE SEQUENCE [LARGE SCALE GENOMIC DNA]</scope>
    <source>
        <strain evidence="5 6">FP2034</strain>
    </source>
</reference>
<dbReference type="Gene3D" id="1.10.287.130">
    <property type="match status" value="1"/>
</dbReference>
<dbReference type="SUPFAM" id="SSF55874">
    <property type="entry name" value="ATPase domain of HSP90 chaperone/DNA topoisomerase II/histidine kinase"/>
    <property type="match status" value="1"/>
</dbReference>
<dbReference type="Gene3D" id="3.30.565.10">
    <property type="entry name" value="Histidine kinase-like ATPase, C-terminal domain"/>
    <property type="match status" value="1"/>
</dbReference>
<dbReference type="GO" id="GO:0016301">
    <property type="term" value="F:kinase activity"/>
    <property type="evidence" value="ECO:0007669"/>
    <property type="project" value="UniProtKB-KW"/>
</dbReference>
<evidence type="ECO:0000259" key="4">
    <source>
        <dbReference type="PROSITE" id="PS50109"/>
    </source>
</evidence>
<dbReference type="RefSeq" id="WP_305468472.1">
    <property type="nucleotide sequence ID" value="NZ_CP117425.1"/>
</dbReference>
<gene>
    <name evidence="5" type="ORF">PSH92_23725</name>
</gene>
<dbReference type="Pfam" id="PF00512">
    <property type="entry name" value="HisKA"/>
    <property type="match status" value="1"/>
</dbReference>
<dbReference type="PANTHER" id="PTHR43547">
    <property type="entry name" value="TWO-COMPONENT HISTIDINE KINASE"/>
    <property type="match status" value="1"/>
</dbReference>
<accession>A0ABY9FA14</accession>
<keyword evidence="6" id="KW-1185">Reference proteome</keyword>
<dbReference type="InterPro" id="IPR036097">
    <property type="entry name" value="HisK_dim/P_sf"/>
</dbReference>